<reference evidence="1 2" key="1">
    <citation type="submission" date="2023-04" db="EMBL/GenBank/DDBJ databases">
        <title>Marinoamorphus aggregata gen. nov., sp. Nov., isolate from tissue of brittle star Ophioplocus japonicus.</title>
        <authorList>
            <person name="Kawano K."/>
            <person name="Sawayama S."/>
            <person name="Nakagawa S."/>
        </authorList>
    </citation>
    <scope>NUCLEOTIDE SEQUENCE [LARGE SCALE GENOMIC DNA]</scope>
    <source>
        <strain evidence="1 2">NKW23</strain>
    </source>
</reference>
<evidence type="ECO:0000313" key="1">
    <source>
        <dbReference type="EMBL" id="GMG83091.1"/>
    </source>
</evidence>
<dbReference type="InterPro" id="IPR053714">
    <property type="entry name" value="Iso_Racemase_Enz_sf"/>
</dbReference>
<dbReference type="PANTHER" id="PTHR40267:SF1">
    <property type="entry name" value="BLR3294 PROTEIN"/>
    <property type="match status" value="1"/>
</dbReference>
<gene>
    <name evidence="1" type="ORF">LNKW23_23040</name>
</gene>
<evidence type="ECO:0000313" key="2">
    <source>
        <dbReference type="Proteomes" id="UP001239909"/>
    </source>
</evidence>
<protein>
    <submittedName>
        <fullName evidence="1">Aspartate/glutamate racemase family protein</fullName>
    </submittedName>
</protein>
<dbReference type="Pfam" id="PF17645">
    <property type="entry name" value="Amdase"/>
    <property type="match status" value="1"/>
</dbReference>
<name>A0ABQ6LQN9_9RHOB</name>
<accession>A0ABQ6LQN9</accession>
<dbReference type="PIRSF" id="PIRSF015736">
    <property type="entry name" value="MI"/>
    <property type="match status" value="1"/>
</dbReference>
<proteinExistence type="predicted"/>
<sequence>MEDDRAAAAVIPETGPLPCRLGAPAGARAALGLVVLQTDETIEAEFRRLLPEPDVALHVSRVPMAAGVDLASLAAMQGALAASAGLLPARRFAAVGYGCTSGATVIGPERVAALLHEGARTAATATPIEAVISACHRHGIARLALVTPYLPEVSARIVERLEAAGIAVVRLASFEQGDDPTVARIAPASIRDALVATGAGAVDGVFVSCTNLQTLGVIAEAEAALGKPVIASNAALAWALRGHAGLGPLTGLGRLMAGPAFRPDAARPARFRDDA</sequence>
<dbReference type="PANTHER" id="PTHR40267">
    <property type="entry name" value="BLR3294 PROTEIN"/>
    <property type="match status" value="1"/>
</dbReference>
<dbReference type="Gene3D" id="3.40.50.12500">
    <property type="match status" value="1"/>
</dbReference>
<dbReference type="Proteomes" id="UP001239909">
    <property type="component" value="Unassembled WGS sequence"/>
</dbReference>
<comment type="caution">
    <text evidence="1">The sequence shown here is derived from an EMBL/GenBank/DDBJ whole genome shotgun (WGS) entry which is preliminary data.</text>
</comment>
<organism evidence="1 2">
    <name type="scientific">Paralimibaculum aggregatum</name>
    <dbReference type="NCBI Taxonomy" id="3036245"/>
    <lineage>
        <taxon>Bacteria</taxon>
        <taxon>Pseudomonadati</taxon>
        <taxon>Pseudomonadota</taxon>
        <taxon>Alphaproteobacteria</taxon>
        <taxon>Rhodobacterales</taxon>
        <taxon>Paracoccaceae</taxon>
        <taxon>Paralimibaculum</taxon>
    </lineage>
</organism>
<dbReference type="EMBL" id="BSYI01000016">
    <property type="protein sequence ID" value="GMG83091.1"/>
    <property type="molecule type" value="Genomic_DNA"/>
</dbReference>
<keyword evidence="2" id="KW-1185">Reference proteome</keyword>
<dbReference type="RefSeq" id="WP_285671888.1">
    <property type="nucleotide sequence ID" value="NZ_BSYI01000016.1"/>
</dbReference>
<dbReference type="InterPro" id="IPR026286">
    <property type="entry name" value="MaiA/AMDase"/>
</dbReference>